<proteinExistence type="predicted"/>
<evidence type="ECO:0000313" key="2">
    <source>
        <dbReference type="EMBL" id="MBB5253283.1"/>
    </source>
</evidence>
<dbReference type="Proteomes" id="UP000427373">
    <property type="component" value="Chromosome"/>
</dbReference>
<dbReference type="KEGG" id="soh:D1869_00355"/>
<accession>A0A650CDG0</accession>
<keyword evidence="4" id="KW-1185">Reference proteome</keyword>
<sequence>MSSNGVFTTIINLIKGKYGEWNFSFSAIDGSFHEIQYIGGNLAYIVVSKVEGEVKQNKILTLKIDYEEKICENCKVEDEMREMEYEKARNASSDIIFLDRKISMDDFEEDNLIAIVKDPFERISINGETPWLLPVYEKGKIRGAYFKLFPFSWIFLVETTLNIDWSEILHILYFLGSEPIPEALGYNYPLFLADKVAKFYRDKMVKTLDLFASKFPQRYRQFRSLIERNRRK</sequence>
<evidence type="ECO:0000313" key="5">
    <source>
        <dbReference type="Proteomes" id="UP000582213"/>
    </source>
</evidence>
<name>A0A650CDG0_SULOH</name>
<gene>
    <name evidence="3" type="ORF">D1869_00355</name>
    <name evidence="2" type="ORF">HNQ62_001025</name>
</gene>
<reference evidence="3 4" key="1">
    <citation type="submission" date="2019-10" db="EMBL/GenBank/DDBJ databases">
        <title>Genome Sequences from Six Type Strain Members of the Archaeal Family Sulfolobaceae: Acidianus ambivalens, Acidianus infernus, Metallosphaera prunae, Stygiolobus azoricus, Sulfolobus metallicus, and Sulfurisphaera ohwakuensis.</title>
        <authorList>
            <person name="Counts J.A."/>
            <person name="Kelly R.M."/>
        </authorList>
    </citation>
    <scope>NUCLEOTIDE SEQUENCE [LARGE SCALE GENOMIC DNA]</scope>
    <source>
        <strain evidence="3 4">TA-1</strain>
    </source>
</reference>
<organism evidence="3 4">
    <name type="scientific">Sulfurisphaera ohwakuensis</name>
    <dbReference type="NCBI Taxonomy" id="69656"/>
    <lineage>
        <taxon>Archaea</taxon>
        <taxon>Thermoproteota</taxon>
        <taxon>Thermoprotei</taxon>
        <taxon>Sulfolobales</taxon>
        <taxon>Sulfolobaceae</taxon>
        <taxon>Sulfurisphaera</taxon>
    </lineage>
</organism>
<dbReference type="OrthoDB" id="34210at2157"/>
<dbReference type="GeneID" id="42799653"/>
<evidence type="ECO:0000313" key="4">
    <source>
        <dbReference type="Proteomes" id="UP000427373"/>
    </source>
</evidence>
<protein>
    <recommendedName>
        <fullName evidence="1">NurA domain-containing protein</fullName>
    </recommendedName>
</protein>
<feature type="domain" description="NurA" evidence="1">
    <location>
        <begin position="23"/>
        <end position="199"/>
    </location>
</feature>
<evidence type="ECO:0000259" key="1">
    <source>
        <dbReference type="SMART" id="SM00933"/>
    </source>
</evidence>
<dbReference type="Proteomes" id="UP000582213">
    <property type="component" value="Unassembled WGS sequence"/>
</dbReference>
<dbReference type="Pfam" id="PF09376">
    <property type="entry name" value="NurA"/>
    <property type="match status" value="1"/>
</dbReference>
<reference evidence="2 5" key="2">
    <citation type="submission" date="2020-08" db="EMBL/GenBank/DDBJ databases">
        <title>Genomic Encyclopedia of Type Strains, Phase IV (KMG-IV): sequencing the most valuable type-strain genomes for metagenomic binning, comparative biology and taxonomic classification.</title>
        <authorList>
            <person name="Goeker M."/>
        </authorList>
    </citation>
    <scope>NUCLEOTIDE SEQUENCE [LARGE SCALE GENOMIC DNA]</scope>
    <source>
        <strain evidence="2 5">DSM 12421</strain>
    </source>
</reference>
<dbReference type="EMBL" id="CP045484">
    <property type="protein sequence ID" value="QGR15814.1"/>
    <property type="molecule type" value="Genomic_DNA"/>
</dbReference>
<dbReference type="RefSeq" id="WP_156013424.1">
    <property type="nucleotide sequence ID" value="NZ_CP045484.1"/>
</dbReference>
<evidence type="ECO:0000313" key="3">
    <source>
        <dbReference type="EMBL" id="QGR15814.1"/>
    </source>
</evidence>
<dbReference type="InterPro" id="IPR018977">
    <property type="entry name" value="NurA_domain"/>
</dbReference>
<dbReference type="AlphaFoldDB" id="A0A650CDG0"/>
<dbReference type="EMBL" id="JACHFY010000003">
    <property type="protein sequence ID" value="MBB5253283.1"/>
    <property type="molecule type" value="Genomic_DNA"/>
</dbReference>
<dbReference type="SMART" id="SM00933">
    <property type="entry name" value="NurA"/>
    <property type="match status" value="1"/>
</dbReference>